<dbReference type="RefSeq" id="XP_009493384.1">
    <property type="nucleotide sequence ID" value="XM_009495109.1"/>
</dbReference>
<dbReference type="GO" id="GO:0005743">
    <property type="term" value="C:mitochondrial inner membrane"/>
    <property type="evidence" value="ECO:0007669"/>
    <property type="project" value="InterPro"/>
</dbReference>
<dbReference type="PANTHER" id="PTHR28554:SF1">
    <property type="entry name" value="LARGE RIBOSOMAL SUBUNIT PROTEIN ML45"/>
    <property type="match status" value="1"/>
</dbReference>
<comment type="subcellular location">
    <subcellularLocation>
        <location evidence="1">Mitochondrion</location>
    </subcellularLocation>
</comment>
<dbReference type="AlphaFoldDB" id="A0A058ZCZ1"/>
<protein>
    <recommendedName>
        <fullName evidence="6">Tim44-like domain-containing protein</fullName>
    </recommendedName>
</protein>
<organism evidence="4">
    <name type="scientific">Fonticula alba</name>
    <name type="common">Slime mold</name>
    <dbReference type="NCBI Taxonomy" id="691883"/>
    <lineage>
        <taxon>Eukaryota</taxon>
        <taxon>Rotosphaerida</taxon>
        <taxon>Fonticulaceae</taxon>
        <taxon>Fonticula</taxon>
    </lineage>
</organism>
<sequence length="276" mass="30478">MISSALRLSPLVRPVLVAAALRPTPVALAALAAPADGVRSYSSLRQIDTLMKKGSLPVLIQPRIPVHKSALSPIYTKKGLMQRYENIRKYISTTYFVAKTKGELESFKAREIALDTESQYVALNRAFASGDTTGLEQHLTADMLSGLKEQIRQHHGPRLGQKFHFTWIDGGRVDPPRIVSLNYLEIPDSVGTKFAQAIVRVSRLQSVLKSTQPVTLGPDGKPILPDGLVAPPVVHVVDYLAIESCLTQDRKWRIRSKLTVSDDIEVLPQSRKRNSA</sequence>
<proteinExistence type="predicted"/>
<dbReference type="STRING" id="691883.A0A058ZCZ1"/>
<evidence type="ECO:0000256" key="1">
    <source>
        <dbReference type="ARBA" id="ARBA00004173"/>
    </source>
</evidence>
<dbReference type="EMBL" id="KB932202">
    <property type="protein sequence ID" value="KCV71806.1"/>
    <property type="molecule type" value="Genomic_DNA"/>
</dbReference>
<evidence type="ECO:0000313" key="4">
    <source>
        <dbReference type="EMBL" id="KCV71806.1"/>
    </source>
</evidence>
<dbReference type="Pfam" id="PF07961">
    <property type="entry name" value="MBA1"/>
    <property type="match status" value="1"/>
</dbReference>
<dbReference type="InterPro" id="IPR024621">
    <property type="entry name" value="Mba1"/>
</dbReference>
<reference evidence="4" key="1">
    <citation type="submission" date="2013-04" db="EMBL/GenBank/DDBJ databases">
        <title>The Genome Sequence of Fonticula alba ATCC 38817.</title>
        <authorList>
            <consortium name="The Broad Institute Genomics Platform"/>
            <person name="Russ C."/>
            <person name="Cuomo C."/>
            <person name="Burger G."/>
            <person name="Gray M.W."/>
            <person name="Holland P.W.H."/>
            <person name="King N."/>
            <person name="Lang F.B.F."/>
            <person name="Roger A.J."/>
            <person name="Ruiz-Trillo I."/>
            <person name="Brown M."/>
            <person name="Walker B."/>
            <person name="Young S."/>
            <person name="Zeng Q."/>
            <person name="Gargeya S."/>
            <person name="Fitzgerald M."/>
            <person name="Haas B."/>
            <person name="Abouelleil A."/>
            <person name="Allen A.W."/>
            <person name="Alvarado L."/>
            <person name="Arachchi H.M."/>
            <person name="Berlin A.M."/>
            <person name="Chapman S.B."/>
            <person name="Gainer-Dewar J."/>
            <person name="Goldberg J."/>
            <person name="Griggs A."/>
            <person name="Gujja S."/>
            <person name="Hansen M."/>
            <person name="Howarth C."/>
            <person name="Imamovic A."/>
            <person name="Ireland A."/>
            <person name="Larimer J."/>
            <person name="McCowan C."/>
            <person name="Murphy C."/>
            <person name="Pearson M."/>
            <person name="Poon T.W."/>
            <person name="Priest M."/>
            <person name="Roberts A."/>
            <person name="Saif S."/>
            <person name="Shea T."/>
            <person name="Sisk P."/>
            <person name="Sykes S."/>
            <person name="Wortman J."/>
            <person name="Nusbaum C."/>
            <person name="Birren B."/>
        </authorList>
    </citation>
    <scope>NUCLEOTIDE SEQUENCE [LARGE SCALE GENOMIC DNA]</scope>
    <source>
        <strain evidence="4">ATCC 38817</strain>
    </source>
</reference>
<dbReference type="InterPro" id="IPR051975">
    <property type="entry name" value="mtLSU_mL45"/>
</dbReference>
<keyword evidence="2" id="KW-0809">Transit peptide</keyword>
<dbReference type="OrthoDB" id="19619at2759"/>
<evidence type="ECO:0000313" key="5">
    <source>
        <dbReference type="Proteomes" id="UP000030693"/>
    </source>
</evidence>
<dbReference type="Gene3D" id="3.10.450.240">
    <property type="match status" value="1"/>
</dbReference>
<evidence type="ECO:0008006" key="6">
    <source>
        <dbReference type="Google" id="ProtNLM"/>
    </source>
</evidence>
<dbReference type="SMR" id="A0A058ZCZ1"/>
<dbReference type="PANTHER" id="PTHR28554">
    <property type="entry name" value="39S RIBOSOMAL PROTEIN L45, MITOCHONDRIAL"/>
    <property type="match status" value="1"/>
</dbReference>
<dbReference type="Proteomes" id="UP000030693">
    <property type="component" value="Unassembled WGS sequence"/>
</dbReference>
<name>A0A058ZCZ1_FONAL</name>
<dbReference type="GeneID" id="20525949"/>
<keyword evidence="3" id="KW-0496">Mitochondrion</keyword>
<accession>A0A058ZCZ1</accession>
<dbReference type="GO" id="GO:0032979">
    <property type="term" value="P:protein insertion into mitochondrial inner membrane from matrix"/>
    <property type="evidence" value="ECO:0007669"/>
    <property type="project" value="InterPro"/>
</dbReference>
<evidence type="ECO:0000256" key="3">
    <source>
        <dbReference type="ARBA" id="ARBA00023128"/>
    </source>
</evidence>
<keyword evidence="5" id="KW-1185">Reference proteome</keyword>
<gene>
    <name evidence="4" type="ORF">H696_01224</name>
</gene>
<evidence type="ECO:0000256" key="2">
    <source>
        <dbReference type="ARBA" id="ARBA00022946"/>
    </source>
</evidence>